<dbReference type="Proteomes" id="UP000199533">
    <property type="component" value="Unassembled WGS sequence"/>
</dbReference>
<dbReference type="SUPFAM" id="SSF55785">
    <property type="entry name" value="PYP-like sensor domain (PAS domain)"/>
    <property type="match status" value="1"/>
</dbReference>
<evidence type="ECO:0000259" key="3">
    <source>
        <dbReference type="PROSITE" id="PS50924"/>
    </source>
</evidence>
<dbReference type="GO" id="GO:0016020">
    <property type="term" value="C:membrane"/>
    <property type="evidence" value="ECO:0007669"/>
    <property type="project" value="UniProtKB-UniRule"/>
</dbReference>
<feature type="domain" description="PAS" evidence="2">
    <location>
        <begin position="260"/>
        <end position="299"/>
    </location>
</feature>
<dbReference type="RefSeq" id="WP_139218646.1">
    <property type="nucleotide sequence ID" value="NZ_FOSP01000111.1"/>
</dbReference>
<organism evidence="4 5">
    <name type="scientific">Nitrosomonas aestuarii</name>
    <dbReference type="NCBI Taxonomy" id="52441"/>
    <lineage>
        <taxon>Bacteria</taxon>
        <taxon>Pseudomonadati</taxon>
        <taxon>Pseudomonadota</taxon>
        <taxon>Betaproteobacteria</taxon>
        <taxon>Nitrosomonadales</taxon>
        <taxon>Nitrosomonadaceae</taxon>
        <taxon>Nitrosomonas</taxon>
    </lineage>
</organism>
<feature type="transmembrane region" description="Helical" evidence="1">
    <location>
        <begin position="137"/>
        <end position="159"/>
    </location>
</feature>
<evidence type="ECO:0000256" key="1">
    <source>
        <dbReference type="PROSITE-ProRule" id="PRU00244"/>
    </source>
</evidence>
<dbReference type="NCBIfam" id="TIGR00229">
    <property type="entry name" value="sensory_box"/>
    <property type="match status" value="1"/>
</dbReference>
<keyword evidence="1" id="KW-1133">Transmembrane helix</keyword>
<gene>
    <name evidence="4" type="ORF">SAMN05216302_11111</name>
</gene>
<evidence type="ECO:0000313" key="5">
    <source>
        <dbReference type="Proteomes" id="UP000199533"/>
    </source>
</evidence>
<dbReference type="STRING" id="52441.SAMN05216302_11111"/>
<dbReference type="EMBL" id="FOSP01000111">
    <property type="protein sequence ID" value="SFL46199.1"/>
    <property type="molecule type" value="Genomic_DNA"/>
</dbReference>
<accession>A0A1I4HVJ2</accession>
<dbReference type="CDD" id="cd00130">
    <property type="entry name" value="PAS"/>
    <property type="match status" value="1"/>
</dbReference>
<keyword evidence="1" id="KW-0472">Membrane</keyword>
<name>A0A1I4HVJ2_9PROT</name>
<dbReference type="PROSITE" id="PS50112">
    <property type="entry name" value="PAS"/>
    <property type="match status" value="1"/>
</dbReference>
<dbReference type="InterPro" id="IPR035965">
    <property type="entry name" value="PAS-like_dom_sf"/>
</dbReference>
<feature type="transmembrane region" description="Helical" evidence="1">
    <location>
        <begin position="221"/>
        <end position="240"/>
    </location>
</feature>
<dbReference type="PROSITE" id="PS50924">
    <property type="entry name" value="MHYT"/>
    <property type="match status" value="1"/>
</dbReference>
<dbReference type="InterPro" id="IPR000014">
    <property type="entry name" value="PAS"/>
</dbReference>
<feature type="transmembrane region" description="Helical" evidence="1">
    <location>
        <begin position="12"/>
        <end position="34"/>
    </location>
</feature>
<reference evidence="5" key="1">
    <citation type="submission" date="2016-10" db="EMBL/GenBank/DDBJ databases">
        <authorList>
            <person name="Varghese N."/>
            <person name="Submissions S."/>
        </authorList>
    </citation>
    <scope>NUCLEOTIDE SEQUENCE [LARGE SCALE GENOMIC DNA]</scope>
    <source>
        <strain evidence="5">Nm69</strain>
    </source>
</reference>
<dbReference type="PANTHER" id="PTHR35152">
    <property type="entry name" value="DOMAIN SIGNALLING PROTEIN, PUTATIVE (AFU_ORTHOLOGUE AFUA_5G11310)-RELATED"/>
    <property type="match status" value="1"/>
</dbReference>
<feature type="transmembrane region" description="Helical" evidence="1">
    <location>
        <begin position="79"/>
        <end position="99"/>
    </location>
</feature>
<evidence type="ECO:0000313" key="4">
    <source>
        <dbReference type="EMBL" id="SFL46199.1"/>
    </source>
</evidence>
<sequence length="299" mass="33366">MEILPGTYDYNQVVISVLVAILASYVTFDLIGIAWNEKKRKNHQKWLVVSASVLGVGIWTMHFIGMFSYRLPIPIHYELIQTVISLFMAIIGNYFGFLIINKHHDIFHQGLASSLMGAGIVGMHYTGIKAMHIQADMHFNFTLMLLSIFIAVSVSWVALRLFIDLHSGKIVVSLQKKLMIACVMGVAISGMHYTSMTATHFTSSDHTFSQMNGVMIGGDSIFAAIVFSSVLLILTGIFLAKIKIGLTEQFAKELGLMRINERQLRLMIENSPDAFFVHDSQGKILDINKAACNFLGYTH</sequence>
<dbReference type="AlphaFoldDB" id="A0A1I4HVJ2"/>
<dbReference type="OrthoDB" id="9808408at2"/>
<dbReference type="PANTHER" id="PTHR35152:SF1">
    <property type="entry name" value="DOMAIN SIGNALLING PROTEIN, PUTATIVE (AFU_ORTHOLOGUE AFUA_5G11310)-RELATED"/>
    <property type="match status" value="1"/>
</dbReference>
<feature type="transmembrane region" description="Helical" evidence="1">
    <location>
        <begin position="180"/>
        <end position="201"/>
    </location>
</feature>
<feature type="non-terminal residue" evidence="4">
    <location>
        <position position="299"/>
    </location>
</feature>
<dbReference type="Pfam" id="PF03707">
    <property type="entry name" value="MHYT"/>
    <property type="match status" value="2"/>
</dbReference>
<feature type="transmembrane region" description="Helical" evidence="1">
    <location>
        <begin position="46"/>
        <end position="67"/>
    </location>
</feature>
<dbReference type="InterPro" id="IPR005330">
    <property type="entry name" value="MHYT_dom"/>
</dbReference>
<keyword evidence="1" id="KW-0812">Transmembrane</keyword>
<feature type="transmembrane region" description="Helical" evidence="1">
    <location>
        <begin position="106"/>
        <end position="125"/>
    </location>
</feature>
<protein>
    <submittedName>
        <fullName evidence="4">PAS domain S-box-containing protein</fullName>
    </submittedName>
</protein>
<feature type="domain" description="MHYT" evidence="3">
    <location>
        <begin position="8"/>
        <end position="202"/>
    </location>
</feature>
<proteinExistence type="predicted"/>
<dbReference type="Pfam" id="PF13188">
    <property type="entry name" value="PAS_8"/>
    <property type="match status" value="1"/>
</dbReference>
<dbReference type="Gene3D" id="3.30.450.20">
    <property type="entry name" value="PAS domain"/>
    <property type="match status" value="1"/>
</dbReference>
<keyword evidence="5" id="KW-1185">Reference proteome</keyword>
<evidence type="ECO:0000259" key="2">
    <source>
        <dbReference type="PROSITE" id="PS50112"/>
    </source>
</evidence>